<dbReference type="AlphaFoldDB" id="A0A9N9HPI1"/>
<keyword evidence="7" id="KW-1185">Reference proteome</keyword>
<name>A0A9N9HPI1_9GLOM</name>
<proteinExistence type="predicted"/>
<evidence type="ECO:0000313" key="6">
    <source>
        <dbReference type="EMBL" id="CAG8698989.1"/>
    </source>
</evidence>
<comment type="caution">
    <text evidence="6">The sequence shown here is derived from an EMBL/GenBank/DDBJ whole genome shotgun (WGS) entry which is preliminary data.</text>
</comment>
<evidence type="ECO:0000259" key="5">
    <source>
        <dbReference type="Pfam" id="PF18595"/>
    </source>
</evidence>
<evidence type="ECO:0000313" key="7">
    <source>
        <dbReference type="Proteomes" id="UP000789342"/>
    </source>
</evidence>
<keyword evidence="3" id="KW-0539">Nucleus</keyword>
<dbReference type="OrthoDB" id="8194677at2759"/>
<sequence>MLTIVEEEIVACNKLLDEVINQRNKTEKANKDFRDIQAEVENKRQFSRELLKKEQIISRQKQSLEERTQRLREKHKQRMSEAEKKYTALQAEYEQILEERKEIEKKAADEKTIYNETLTKCADLVQAWNKEKSEIESEYKAMKDRIEGYHQEIRLTLEVQKIHLVRQYKCTE</sequence>
<accession>A0A9N9HPI1</accession>
<evidence type="ECO:0000256" key="4">
    <source>
        <dbReference type="SAM" id="Coils"/>
    </source>
</evidence>
<keyword evidence="2 4" id="KW-0175">Coiled coil</keyword>
<comment type="subcellular location">
    <subcellularLocation>
        <location evidence="1">Nucleus</location>
    </subcellularLocation>
</comment>
<feature type="domain" description="Nuf2 DHR10-like" evidence="5">
    <location>
        <begin position="2"/>
        <end position="91"/>
    </location>
</feature>
<dbReference type="EMBL" id="CAJVPV010016629">
    <property type="protein sequence ID" value="CAG8698989.1"/>
    <property type="molecule type" value="Genomic_DNA"/>
</dbReference>
<gene>
    <name evidence="6" type="ORF">AMORRO_LOCUS12009</name>
</gene>
<dbReference type="Pfam" id="PF18595">
    <property type="entry name" value="Nuf2_DHR10-like"/>
    <property type="match status" value="1"/>
</dbReference>
<feature type="coiled-coil region" evidence="4">
    <location>
        <begin position="54"/>
        <end position="152"/>
    </location>
</feature>
<dbReference type="Proteomes" id="UP000789342">
    <property type="component" value="Unassembled WGS sequence"/>
</dbReference>
<organism evidence="6 7">
    <name type="scientific">Acaulospora morrowiae</name>
    <dbReference type="NCBI Taxonomy" id="94023"/>
    <lineage>
        <taxon>Eukaryota</taxon>
        <taxon>Fungi</taxon>
        <taxon>Fungi incertae sedis</taxon>
        <taxon>Mucoromycota</taxon>
        <taxon>Glomeromycotina</taxon>
        <taxon>Glomeromycetes</taxon>
        <taxon>Diversisporales</taxon>
        <taxon>Acaulosporaceae</taxon>
        <taxon>Acaulospora</taxon>
    </lineage>
</organism>
<dbReference type="InterPro" id="IPR041112">
    <property type="entry name" value="Nuf2_DHR10-like"/>
</dbReference>
<evidence type="ECO:0000256" key="2">
    <source>
        <dbReference type="ARBA" id="ARBA00023054"/>
    </source>
</evidence>
<dbReference type="GO" id="GO:0005634">
    <property type="term" value="C:nucleus"/>
    <property type="evidence" value="ECO:0007669"/>
    <property type="project" value="UniProtKB-SubCell"/>
</dbReference>
<evidence type="ECO:0000256" key="3">
    <source>
        <dbReference type="ARBA" id="ARBA00023242"/>
    </source>
</evidence>
<reference evidence="6" key="1">
    <citation type="submission" date="2021-06" db="EMBL/GenBank/DDBJ databases">
        <authorList>
            <person name="Kallberg Y."/>
            <person name="Tangrot J."/>
            <person name="Rosling A."/>
        </authorList>
    </citation>
    <scope>NUCLEOTIDE SEQUENCE</scope>
    <source>
        <strain evidence="6">CL551</strain>
    </source>
</reference>
<protein>
    <submittedName>
        <fullName evidence="6">3895_t:CDS:1</fullName>
    </submittedName>
</protein>
<evidence type="ECO:0000256" key="1">
    <source>
        <dbReference type="ARBA" id="ARBA00004123"/>
    </source>
</evidence>